<dbReference type="RefSeq" id="WP_345234414.1">
    <property type="nucleotide sequence ID" value="NZ_BAABGZ010000013.1"/>
</dbReference>
<dbReference type="EMBL" id="BAABGZ010000013">
    <property type="protein sequence ID" value="GAA4351360.1"/>
    <property type="molecule type" value="Genomic_DNA"/>
</dbReference>
<comment type="caution">
    <text evidence="5">The sequence shown here is derived from an EMBL/GenBank/DDBJ whole genome shotgun (WGS) entry which is preliminary data.</text>
</comment>
<sequence>MSVRADLLALLAFAALLEGCAAVAPPQGGPRDTVPPRLISSSPDSAARNVKQRYVRLVFSEAIQLKELSKNLLITPQLPADNPYKLREERNAVTLLFDKPLDENTTYSFNFRDAVVDATESLPARNAVLSFSTGAVLDSGAVRGSVADVLTTQPVADAVIGLYRASDTASVRRAKPYYLTRTDKQGQFALSFLKAGRYRIYALADKNQDGRYQEGEKIAYLAEPITVGGKLAEPIALQLTQPDRRGPLLASQQPGPTSLRLNFNEGLRAAALAPLPTTTPAAAQSASEALLLTEKGRTLLVFKTPALAEGRYLLTATDSTGNASRDTLNVRFSVPAATARKAAATPLYAVEGTPRSVYRQGQVVFRFQVPVRIAPGRPFGTLVEDSTRRKPLALPANGTLSPDRTLLTVRLDTRAKSRVDVLLDSTAVTAVTGQSLQLRPLRLSLTEEAPTGTLSGTITTQEPRFELQLLDEKLQVVQSLASPKGSYRFDNIAPGTYRLRALIDRNGDGRWNGGDSNLLLPPEPVYLHSKSLQLRANWEVEEKLSF</sequence>
<dbReference type="Gene3D" id="2.60.40.1120">
    <property type="entry name" value="Carboxypeptidase-like, regulatory domain"/>
    <property type="match status" value="1"/>
</dbReference>
<dbReference type="InterPro" id="IPR032812">
    <property type="entry name" value="SbsA_Ig"/>
</dbReference>
<feature type="domain" description="SbsA Ig-like" evidence="4">
    <location>
        <begin position="32"/>
        <end position="133"/>
    </location>
</feature>
<evidence type="ECO:0000313" key="5">
    <source>
        <dbReference type="EMBL" id="GAA4351360.1"/>
    </source>
</evidence>
<reference evidence="6" key="1">
    <citation type="journal article" date="2019" name="Int. J. Syst. Evol. Microbiol.">
        <title>The Global Catalogue of Microorganisms (GCM) 10K type strain sequencing project: providing services to taxonomists for standard genome sequencing and annotation.</title>
        <authorList>
            <consortium name="The Broad Institute Genomics Platform"/>
            <consortium name="The Broad Institute Genome Sequencing Center for Infectious Disease"/>
            <person name="Wu L."/>
            <person name="Ma J."/>
        </authorList>
    </citation>
    <scope>NUCLEOTIDE SEQUENCE [LARGE SCALE GENOMIC DNA]</scope>
    <source>
        <strain evidence="6">JCM 17923</strain>
    </source>
</reference>
<dbReference type="Pfam" id="PF13205">
    <property type="entry name" value="Big_5"/>
    <property type="match status" value="1"/>
</dbReference>
<accession>A0ABP8I4Q5</accession>
<feature type="chain" id="PRO_5046806932" description="SbsA Ig-like domain-containing protein" evidence="3">
    <location>
        <begin position="25"/>
        <end position="546"/>
    </location>
</feature>
<evidence type="ECO:0000259" key="4">
    <source>
        <dbReference type="Pfam" id="PF13205"/>
    </source>
</evidence>
<dbReference type="Proteomes" id="UP001501153">
    <property type="component" value="Unassembled WGS sequence"/>
</dbReference>
<evidence type="ECO:0000256" key="2">
    <source>
        <dbReference type="SAM" id="MobiDB-lite"/>
    </source>
</evidence>
<dbReference type="SUPFAM" id="SSF49452">
    <property type="entry name" value="Starch-binding domain-like"/>
    <property type="match status" value="1"/>
</dbReference>
<evidence type="ECO:0000256" key="1">
    <source>
        <dbReference type="ARBA" id="ARBA00022729"/>
    </source>
</evidence>
<feature type="signal peptide" evidence="3">
    <location>
        <begin position="1"/>
        <end position="24"/>
    </location>
</feature>
<name>A0ABP8I4Q5_9BACT</name>
<organism evidence="5 6">
    <name type="scientific">Hymenobacter saemangeumensis</name>
    <dbReference type="NCBI Taxonomy" id="1084522"/>
    <lineage>
        <taxon>Bacteria</taxon>
        <taxon>Pseudomonadati</taxon>
        <taxon>Bacteroidota</taxon>
        <taxon>Cytophagia</taxon>
        <taxon>Cytophagales</taxon>
        <taxon>Hymenobacteraceae</taxon>
        <taxon>Hymenobacter</taxon>
    </lineage>
</organism>
<dbReference type="InterPro" id="IPR013784">
    <property type="entry name" value="Carb-bd-like_fold"/>
</dbReference>
<evidence type="ECO:0000256" key="3">
    <source>
        <dbReference type="SAM" id="SignalP"/>
    </source>
</evidence>
<evidence type="ECO:0000313" key="6">
    <source>
        <dbReference type="Proteomes" id="UP001501153"/>
    </source>
</evidence>
<gene>
    <name evidence="5" type="ORF">GCM10023185_09940</name>
</gene>
<proteinExistence type="predicted"/>
<feature type="region of interest" description="Disordered" evidence="2">
    <location>
        <begin position="25"/>
        <end position="44"/>
    </location>
</feature>
<keyword evidence="6" id="KW-1185">Reference proteome</keyword>
<keyword evidence="1 3" id="KW-0732">Signal</keyword>
<protein>
    <recommendedName>
        <fullName evidence="4">SbsA Ig-like domain-containing protein</fullName>
    </recommendedName>
</protein>